<reference evidence="2 3" key="1">
    <citation type="submission" date="2021-03" db="EMBL/GenBank/DDBJ databases">
        <title>Sequencing the genomes of 1000 actinobacteria strains.</title>
        <authorList>
            <person name="Klenk H.-P."/>
        </authorList>
    </citation>
    <scope>NUCLEOTIDE SEQUENCE [LARGE SCALE GENOMIC DNA]</scope>
    <source>
        <strain evidence="2 3">DSM 45516</strain>
    </source>
</reference>
<organism evidence="2 3">
    <name type="scientific">Nocardia goodfellowii</name>
    <dbReference type="NCBI Taxonomy" id="882446"/>
    <lineage>
        <taxon>Bacteria</taxon>
        <taxon>Bacillati</taxon>
        <taxon>Actinomycetota</taxon>
        <taxon>Actinomycetes</taxon>
        <taxon>Mycobacteriales</taxon>
        <taxon>Nocardiaceae</taxon>
        <taxon>Nocardia</taxon>
    </lineage>
</organism>
<sequence>MSDNGNGTEPTTAPAQDAAVAVAPQMDLGELLGEAIRKAVTGQINAQAKDIAAGVVGEMLTKEVIAGMRVTAEIEAERALNSGPTAEPEPEPEPEPVPAPEEEPAPRELKYASVKEFVEDYIAVIYRRDVGSRLKQCWCPKWWLHGETIGRFEALHVAFESLRHGEETELAAWWLTYLDPMMDRILDKEEGPFKYCSPENGHVARLTPLPVVEAPADLFKEHDDEHDGEQVGTLSQIEVPPGPLAQRRVIHGVWEPPEDRE</sequence>
<dbReference type="Pfam" id="PF16259">
    <property type="entry name" value="DUF4913"/>
    <property type="match status" value="1"/>
</dbReference>
<name>A0ABS4QU20_9NOCA</name>
<accession>A0ABS4QU20</accession>
<evidence type="ECO:0000313" key="3">
    <source>
        <dbReference type="Proteomes" id="UP001519325"/>
    </source>
</evidence>
<feature type="region of interest" description="Disordered" evidence="1">
    <location>
        <begin position="78"/>
        <end position="108"/>
    </location>
</feature>
<gene>
    <name evidence="2" type="ORF">BJ987_007522</name>
</gene>
<keyword evidence="3" id="KW-1185">Reference proteome</keyword>
<evidence type="ECO:0008006" key="4">
    <source>
        <dbReference type="Google" id="ProtNLM"/>
    </source>
</evidence>
<dbReference type="InterPro" id="IPR032584">
    <property type="entry name" value="DUF4913"/>
</dbReference>
<feature type="region of interest" description="Disordered" evidence="1">
    <location>
        <begin position="223"/>
        <end position="244"/>
    </location>
</feature>
<evidence type="ECO:0000313" key="2">
    <source>
        <dbReference type="EMBL" id="MBP2194544.1"/>
    </source>
</evidence>
<dbReference type="Proteomes" id="UP001519325">
    <property type="component" value="Unassembled WGS sequence"/>
</dbReference>
<proteinExistence type="predicted"/>
<evidence type="ECO:0000256" key="1">
    <source>
        <dbReference type="SAM" id="MobiDB-lite"/>
    </source>
</evidence>
<dbReference type="EMBL" id="JAGGMR010000002">
    <property type="protein sequence ID" value="MBP2194544.1"/>
    <property type="molecule type" value="Genomic_DNA"/>
</dbReference>
<comment type="caution">
    <text evidence="2">The sequence shown here is derived from an EMBL/GenBank/DDBJ whole genome shotgun (WGS) entry which is preliminary data.</text>
</comment>
<dbReference type="RefSeq" id="WP_209899843.1">
    <property type="nucleotide sequence ID" value="NZ_JAGGMR010000002.1"/>
</dbReference>
<protein>
    <recommendedName>
        <fullName evidence="4">DUF4913 domain-containing protein</fullName>
    </recommendedName>
</protein>